<sequence length="82" mass="9321">EGVTTQKIGVHIHQTSLNFIGLHRNSSDFIGIHRTSPEFIGLHWNLLDFIGLHRTSPNFIRLLTECTLEFKSGYPLAPTYNT</sequence>
<evidence type="ECO:0000313" key="2">
    <source>
        <dbReference type="Proteomes" id="UP000078492"/>
    </source>
</evidence>
<accession>A0A151IU68</accession>
<proteinExistence type="predicted"/>
<name>A0A151IU68_9HYME</name>
<keyword evidence="2" id="KW-1185">Reference proteome</keyword>
<dbReference type="AlphaFoldDB" id="A0A151IU68"/>
<feature type="non-terminal residue" evidence="1">
    <location>
        <position position="1"/>
    </location>
</feature>
<organism evidence="1 2">
    <name type="scientific">Trachymyrmex cornetzi</name>
    <dbReference type="NCBI Taxonomy" id="471704"/>
    <lineage>
        <taxon>Eukaryota</taxon>
        <taxon>Metazoa</taxon>
        <taxon>Ecdysozoa</taxon>
        <taxon>Arthropoda</taxon>
        <taxon>Hexapoda</taxon>
        <taxon>Insecta</taxon>
        <taxon>Pterygota</taxon>
        <taxon>Neoptera</taxon>
        <taxon>Endopterygota</taxon>
        <taxon>Hymenoptera</taxon>
        <taxon>Apocrita</taxon>
        <taxon>Aculeata</taxon>
        <taxon>Formicoidea</taxon>
        <taxon>Formicidae</taxon>
        <taxon>Myrmicinae</taxon>
        <taxon>Trachymyrmex</taxon>
    </lineage>
</organism>
<protein>
    <submittedName>
        <fullName evidence="1">Uncharacterized protein</fullName>
    </submittedName>
</protein>
<evidence type="ECO:0000313" key="1">
    <source>
        <dbReference type="EMBL" id="KYN10963.1"/>
    </source>
</evidence>
<gene>
    <name evidence="1" type="ORF">ALC57_16889</name>
</gene>
<reference evidence="1 2" key="1">
    <citation type="submission" date="2015-09" db="EMBL/GenBank/DDBJ databases">
        <title>Trachymyrmex cornetzi WGS genome.</title>
        <authorList>
            <person name="Nygaard S."/>
            <person name="Hu H."/>
            <person name="Boomsma J."/>
            <person name="Zhang G."/>
        </authorList>
    </citation>
    <scope>NUCLEOTIDE SEQUENCE [LARGE SCALE GENOMIC DNA]</scope>
    <source>
        <strain evidence="1">Tcor2-1</strain>
        <tissue evidence="1">Whole body</tissue>
    </source>
</reference>
<dbReference type="EMBL" id="KQ980968">
    <property type="protein sequence ID" value="KYN10963.1"/>
    <property type="molecule type" value="Genomic_DNA"/>
</dbReference>
<dbReference type="Proteomes" id="UP000078492">
    <property type="component" value="Unassembled WGS sequence"/>
</dbReference>